<reference evidence="3 4" key="1">
    <citation type="submission" date="2017-01" db="EMBL/GenBank/DDBJ databases">
        <authorList>
            <person name="Mah S.A."/>
            <person name="Swanson W.J."/>
            <person name="Moy G.W."/>
            <person name="Vacquier V.D."/>
        </authorList>
    </citation>
    <scope>NUCLEOTIDE SEQUENCE [LARGE SCALE GENOMIC DNA]</scope>
    <source>
        <strain evidence="3 4">DCY110</strain>
    </source>
</reference>
<evidence type="ECO:0000256" key="1">
    <source>
        <dbReference type="SAM" id="SignalP"/>
    </source>
</evidence>
<dbReference type="KEGG" id="rhy:RD110_10005"/>
<feature type="domain" description="Rhamnogalacturonase A/B/Epimerase-like pectate lyase" evidence="2">
    <location>
        <begin position="370"/>
        <end position="414"/>
    </location>
</feature>
<sequence length="645" mass="66639">MVLACIAMFLAAVPVARAAVGCGAMGCAAFPADAGVIDVKKFGARGDGVNDDTAAILAAIRAADVSFGTAWWRARIVFFPAGTYLVSDTLNKRAADGRYLSGMVLIGASPQTTRLRLKDRAAGYDNAASPKPVIFTSSTLLAGQPTAGGKDYLGKGEGNDAYANYVENMTIDVGNGNPGAVAIDYLANNSGALRHLAIVGGSDSGAIGISMDRKWPGPALLSDISVSGFDIGISASYTEYGVTLDKVTLAGARSIALRNRGNSLSINDMDIDADAVGVQNLDPRGLITAVNLRFSGDGTTATAIENYGAMTLRQVRTQNRAQFFGGPVAGGAVFEGVYQGNARLRSATPSWALPVKPVPVTGITDGVESWVNVQAYGAVGDGVTDSTSAVQQALRSGASTIYFPFGSYVINDTVDVPASVRRIEGAMSTISVKRYNSAPFWLGGGIFKVAANGAPLVIERLSFDMVNKGGKLAIEYVGAAQLVLRDIVAAGITLVDRAETGGELFAENVGGTVRIAGTSGGWIRQLNSEGNGIRVTNNGAPLWILGVKTEQNATMVATTSGGTTELMGGLIYMVNTPSAKNPALTNSGGKVFASYVESSYIATATYDVHLSDQTPGAERIVNATSLAPRGLGRIVPLLATGAFGS</sequence>
<dbReference type="InterPro" id="IPR024535">
    <property type="entry name" value="RHGA/B-epi-like_pectate_lyase"/>
</dbReference>
<evidence type="ECO:0000313" key="4">
    <source>
        <dbReference type="Proteomes" id="UP000186609"/>
    </source>
</evidence>
<dbReference type="SUPFAM" id="SSF51126">
    <property type="entry name" value="Pectin lyase-like"/>
    <property type="match status" value="2"/>
</dbReference>
<dbReference type="RefSeq" id="WP_076199041.1">
    <property type="nucleotide sequence ID" value="NZ_CP019236.1"/>
</dbReference>
<dbReference type="InterPro" id="IPR011050">
    <property type="entry name" value="Pectin_lyase_fold/virulence"/>
</dbReference>
<dbReference type="EMBL" id="CP019236">
    <property type="protein sequence ID" value="APW37480.1"/>
    <property type="molecule type" value="Genomic_DNA"/>
</dbReference>
<keyword evidence="4" id="KW-1185">Reference proteome</keyword>
<organism evidence="3 4">
    <name type="scientific">Rhodoferax koreensis</name>
    <dbReference type="NCBI Taxonomy" id="1842727"/>
    <lineage>
        <taxon>Bacteria</taxon>
        <taxon>Pseudomonadati</taxon>
        <taxon>Pseudomonadota</taxon>
        <taxon>Betaproteobacteria</taxon>
        <taxon>Burkholderiales</taxon>
        <taxon>Comamonadaceae</taxon>
        <taxon>Rhodoferax</taxon>
    </lineage>
</organism>
<dbReference type="Pfam" id="PF12708">
    <property type="entry name" value="Pect-lyase_RHGA_epim"/>
    <property type="match status" value="2"/>
</dbReference>
<feature type="domain" description="Rhamnogalacturonase A/B/Epimerase-like pectate lyase" evidence="2">
    <location>
        <begin position="37"/>
        <end position="278"/>
    </location>
</feature>
<name>A0A1P8JUN1_9BURK</name>
<dbReference type="Gene3D" id="2.160.20.10">
    <property type="entry name" value="Single-stranded right-handed beta-helix, Pectin lyase-like"/>
    <property type="match status" value="2"/>
</dbReference>
<proteinExistence type="predicted"/>
<feature type="signal peptide" evidence="1">
    <location>
        <begin position="1"/>
        <end position="18"/>
    </location>
</feature>
<accession>A0A1P8JUN1</accession>
<evidence type="ECO:0000313" key="3">
    <source>
        <dbReference type="EMBL" id="APW37480.1"/>
    </source>
</evidence>
<evidence type="ECO:0000259" key="2">
    <source>
        <dbReference type="Pfam" id="PF12708"/>
    </source>
</evidence>
<dbReference type="Proteomes" id="UP000186609">
    <property type="component" value="Chromosome"/>
</dbReference>
<gene>
    <name evidence="3" type="ORF">RD110_10005</name>
</gene>
<protein>
    <recommendedName>
        <fullName evidence="2">Rhamnogalacturonase A/B/Epimerase-like pectate lyase domain-containing protein</fullName>
    </recommendedName>
</protein>
<feature type="chain" id="PRO_5012320407" description="Rhamnogalacturonase A/B/Epimerase-like pectate lyase domain-containing protein" evidence="1">
    <location>
        <begin position="19"/>
        <end position="645"/>
    </location>
</feature>
<dbReference type="STRING" id="1842727.RD110_10005"/>
<keyword evidence="1" id="KW-0732">Signal</keyword>
<dbReference type="InterPro" id="IPR012334">
    <property type="entry name" value="Pectin_lyas_fold"/>
</dbReference>
<dbReference type="AlphaFoldDB" id="A0A1P8JUN1"/>